<evidence type="ECO:0000313" key="2">
    <source>
        <dbReference type="Proteomes" id="UP000673383"/>
    </source>
</evidence>
<proteinExistence type="predicted"/>
<accession>A0A8I1YJF1</accession>
<gene>
    <name evidence="1" type="ORF">JOH49_007221</name>
</gene>
<dbReference type="RefSeq" id="WP_209945232.1">
    <property type="nucleotide sequence ID" value="NZ_JAFICZ010000001.1"/>
</dbReference>
<reference evidence="1" key="1">
    <citation type="submission" date="2021-02" db="EMBL/GenBank/DDBJ databases">
        <title>Genomic Encyclopedia of Type Strains, Phase IV (KMG-V): Genome sequencing to study the core and pangenomes of soil and plant-associated prokaryotes.</title>
        <authorList>
            <person name="Whitman W."/>
        </authorList>
    </citation>
    <scope>NUCLEOTIDE SEQUENCE</scope>
    <source>
        <strain evidence="1">USDA 406</strain>
    </source>
</reference>
<comment type="caution">
    <text evidence="1">The sequence shown here is derived from an EMBL/GenBank/DDBJ whole genome shotgun (WGS) entry which is preliminary data.</text>
</comment>
<dbReference type="EMBL" id="JAFICZ010000001">
    <property type="protein sequence ID" value="MBP1297468.1"/>
    <property type="molecule type" value="Genomic_DNA"/>
</dbReference>
<evidence type="ECO:0000313" key="1">
    <source>
        <dbReference type="EMBL" id="MBP1297468.1"/>
    </source>
</evidence>
<dbReference type="Proteomes" id="UP000673383">
    <property type="component" value="Unassembled WGS sequence"/>
</dbReference>
<dbReference type="AlphaFoldDB" id="A0A8I1YJF1"/>
<organism evidence="1 2">
    <name type="scientific">Bradyrhizobium elkanii</name>
    <dbReference type="NCBI Taxonomy" id="29448"/>
    <lineage>
        <taxon>Bacteria</taxon>
        <taxon>Pseudomonadati</taxon>
        <taxon>Pseudomonadota</taxon>
        <taxon>Alphaproteobacteria</taxon>
        <taxon>Hyphomicrobiales</taxon>
        <taxon>Nitrobacteraceae</taxon>
        <taxon>Bradyrhizobium</taxon>
    </lineage>
</organism>
<protein>
    <submittedName>
        <fullName evidence="1">Uncharacterized protein</fullName>
    </submittedName>
</protein>
<sequence>MTAIVAIVKKDGIVVYSDGACYGRDGTLAFERQKTDVLMHIPCIIAARGEHQQGRWLKYALDWYDVRDFDGLVDLMPSLLTHAADFAPRVDEPINLCVLFGGWSERSSSWELYRAVVNADEGSEVKKVPTAFYSEPVPPREMLIAYGLMKDEGLDLRGGDQSMIRYMHCQRQAKFAFGPSHQGEESTGCIVGSFIQRTALATDEAATEIIYRWPDEVGEPLGLSYFDMTPKMLAYFEEREATLRTEGKPSELIVWQE</sequence>
<name>A0A8I1YJF1_BRAEL</name>